<feature type="compositionally biased region" description="Polar residues" evidence="1">
    <location>
        <begin position="180"/>
        <end position="197"/>
    </location>
</feature>
<evidence type="ECO:0000313" key="2">
    <source>
        <dbReference type="EMBL" id="KAJ8439995.1"/>
    </source>
</evidence>
<evidence type="ECO:0000313" key="3">
    <source>
        <dbReference type="Proteomes" id="UP001153076"/>
    </source>
</evidence>
<dbReference type="Proteomes" id="UP001153076">
    <property type="component" value="Unassembled WGS sequence"/>
</dbReference>
<gene>
    <name evidence="2" type="ORF">Cgig2_022677</name>
</gene>
<dbReference type="OrthoDB" id="1468745at2759"/>
<proteinExistence type="predicted"/>
<feature type="compositionally biased region" description="Polar residues" evidence="1">
    <location>
        <begin position="93"/>
        <end position="102"/>
    </location>
</feature>
<dbReference type="AlphaFoldDB" id="A0A9Q1QGW2"/>
<feature type="region of interest" description="Disordered" evidence="1">
    <location>
        <begin position="174"/>
        <end position="197"/>
    </location>
</feature>
<reference evidence="2" key="1">
    <citation type="submission" date="2022-04" db="EMBL/GenBank/DDBJ databases">
        <title>Carnegiea gigantea Genome sequencing and assembly v2.</title>
        <authorList>
            <person name="Copetti D."/>
            <person name="Sanderson M.J."/>
            <person name="Burquez A."/>
            <person name="Wojciechowski M.F."/>
        </authorList>
    </citation>
    <scope>NUCLEOTIDE SEQUENCE</scope>
    <source>
        <strain evidence="2">SGP5-SGP5p</strain>
        <tissue evidence="2">Aerial part</tissue>
    </source>
</reference>
<feature type="region of interest" description="Disordered" evidence="1">
    <location>
        <begin position="62"/>
        <end position="102"/>
    </location>
</feature>
<name>A0A9Q1QGW2_9CARY</name>
<protein>
    <submittedName>
        <fullName evidence="2">Uncharacterized protein</fullName>
    </submittedName>
</protein>
<evidence type="ECO:0000256" key="1">
    <source>
        <dbReference type="SAM" id="MobiDB-lite"/>
    </source>
</evidence>
<accession>A0A9Q1QGW2</accession>
<keyword evidence="3" id="KW-1185">Reference proteome</keyword>
<sequence>MTDTIMQQVFEQVKKAVEAASSTRPLTHFECIPATGCEPFHRHGRMLSHRHSEGMREALCADRNSQSRGENRDRSVGADALHNCRPRRGWPAKSTTASTPYATHSRRTAWFEEQEQTSKPRREALGQRRTLKRQFYCECTHSPPQDRHGQRQGSDRPVFEECSTVIVATIASGHAEGITRSASRGQLQGAQQVLTAE</sequence>
<dbReference type="EMBL" id="JAKOGI010000202">
    <property type="protein sequence ID" value="KAJ8439995.1"/>
    <property type="molecule type" value="Genomic_DNA"/>
</dbReference>
<organism evidence="2 3">
    <name type="scientific">Carnegiea gigantea</name>
    <dbReference type="NCBI Taxonomy" id="171969"/>
    <lineage>
        <taxon>Eukaryota</taxon>
        <taxon>Viridiplantae</taxon>
        <taxon>Streptophyta</taxon>
        <taxon>Embryophyta</taxon>
        <taxon>Tracheophyta</taxon>
        <taxon>Spermatophyta</taxon>
        <taxon>Magnoliopsida</taxon>
        <taxon>eudicotyledons</taxon>
        <taxon>Gunneridae</taxon>
        <taxon>Pentapetalae</taxon>
        <taxon>Caryophyllales</taxon>
        <taxon>Cactineae</taxon>
        <taxon>Cactaceae</taxon>
        <taxon>Cactoideae</taxon>
        <taxon>Echinocereeae</taxon>
        <taxon>Carnegiea</taxon>
    </lineage>
</organism>
<comment type="caution">
    <text evidence="2">The sequence shown here is derived from an EMBL/GenBank/DDBJ whole genome shotgun (WGS) entry which is preliminary data.</text>
</comment>